<evidence type="ECO:0000256" key="2">
    <source>
        <dbReference type="ARBA" id="ARBA00010790"/>
    </source>
</evidence>
<comment type="similarity">
    <text evidence="2">Belongs to the GMC oxidoreductase family.</text>
</comment>
<feature type="domain" description="Glucose-methanol-choline oxidoreductase C-terminal" evidence="7">
    <location>
        <begin position="418"/>
        <end position="523"/>
    </location>
</feature>
<accession>A0A9X4AWF9</accession>
<dbReference type="Pfam" id="PF05199">
    <property type="entry name" value="GMC_oxred_C"/>
    <property type="match status" value="1"/>
</dbReference>
<dbReference type="InterPro" id="IPR036188">
    <property type="entry name" value="FAD/NAD-bd_sf"/>
</dbReference>
<evidence type="ECO:0000256" key="4">
    <source>
        <dbReference type="ARBA" id="ARBA00022827"/>
    </source>
</evidence>
<evidence type="ECO:0000259" key="7">
    <source>
        <dbReference type="Pfam" id="PF05199"/>
    </source>
</evidence>
<gene>
    <name evidence="8" type="ORF">KEG57_40130</name>
</gene>
<dbReference type="Proteomes" id="UP001151081">
    <property type="component" value="Unassembled WGS sequence"/>
</dbReference>
<dbReference type="InterPro" id="IPR000172">
    <property type="entry name" value="GMC_OxRdtase_N"/>
</dbReference>
<evidence type="ECO:0000259" key="6">
    <source>
        <dbReference type="Pfam" id="PF00732"/>
    </source>
</evidence>
<dbReference type="Pfam" id="PF00732">
    <property type="entry name" value="GMC_oxred_N"/>
    <property type="match status" value="1"/>
</dbReference>
<dbReference type="InterPro" id="IPR007867">
    <property type="entry name" value="GMC_OxRtase_C"/>
</dbReference>
<organism evidence="8 9">
    <name type="scientific">Polyangium jinanense</name>
    <dbReference type="NCBI Taxonomy" id="2829994"/>
    <lineage>
        <taxon>Bacteria</taxon>
        <taxon>Pseudomonadati</taxon>
        <taxon>Myxococcota</taxon>
        <taxon>Polyangia</taxon>
        <taxon>Polyangiales</taxon>
        <taxon>Polyangiaceae</taxon>
        <taxon>Polyangium</taxon>
    </lineage>
</organism>
<dbReference type="Pfam" id="PF13450">
    <property type="entry name" value="NAD_binding_8"/>
    <property type="match status" value="1"/>
</dbReference>
<dbReference type="Gene3D" id="3.50.50.60">
    <property type="entry name" value="FAD/NAD(P)-binding domain"/>
    <property type="match status" value="2"/>
</dbReference>
<dbReference type="EMBL" id="JAGTJJ010000043">
    <property type="protein sequence ID" value="MDC3986751.1"/>
    <property type="molecule type" value="Genomic_DNA"/>
</dbReference>
<keyword evidence="4" id="KW-0274">FAD</keyword>
<dbReference type="RefSeq" id="WP_272426252.1">
    <property type="nucleotide sequence ID" value="NZ_JAGTJJ010000043.1"/>
</dbReference>
<evidence type="ECO:0000313" key="8">
    <source>
        <dbReference type="EMBL" id="MDC3986751.1"/>
    </source>
</evidence>
<protein>
    <submittedName>
        <fullName evidence="8">GMC family oxidoreductase</fullName>
    </submittedName>
</protein>
<dbReference type="AlphaFoldDB" id="A0A9X4AWF9"/>
<keyword evidence="3" id="KW-0285">Flavoprotein</keyword>
<dbReference type="GO" id="GO:0016614">
    <property type="term" value="F:oxidoreductase activity, acting on CH-OH group of donors"/>
    <property type="evidence" value="ECO:0007669"/>
    <property type="project" value="InterPro"/>
</dbReference>
<keyword evidence="5" id="KW-0560">Oxidoreductase</keyword>
<keyword evidence="9" id="KW-1185">Reference proteome</keyword>
<evidence type="ECO:0000256" key="5">
    <source>
        <dbReference type="ARBA" id="ARBA00023002"/>
    </source>
</evidence>
<dbReference type="SUPFAM" id="SSF51905">
    <property type="entry name" value="FAD/NAD(P)-binding domain"/>
    <property type="match status" value="1"/>
</dbReference>
<proteinExistence type="inferred from homology"/>
<evidence type="ECO:0000256" key="1">
    <source>
        <dbReference type="ARBA" id="ARBA00001974"/>
    </source>
</evidence>
<comment type="cofactor">
    <cofactor evidence="1">
        <name>FAD</name>
        <dbReference type="ChEBI" id="CHEBI:57692"/>
    </cofactor>
</comment>
<dbReference type="InterPro" id="IPR051473">
    <property type="entry name" value="P2Ox-like"/>
</dbReference>
<feature type="domain" description="Glucose-methanol-choline oxidoreductase N-terminal" evidence="6">
    <location>
        <begin position="173"/>
        <end position="313"/>
    </location>
</feature>
<evidence type="ECO:0000313" key="9">
    <source>
        <dbReference type="Proteomes" id="UP001151081"/>
    </source>
</evidence>
<reference evidence="8 9" key="1">
    <citation type="submission" date="2021-04" db="EMBL/GenBank/DDBJ databases">
        <title>Genome analysis of Polyangium sp.</title>
        <authorList>
            <person name="Li Y."/>
            <person name="Wang J."/>
        </authorList>
    </citation>
    <scope>NUCLEOTIDE SEQUENCE [LARGE SCALE GENOMIC DNA]</scope>
    <source>
        <strain evidence="8 9">SDU14</strain>
    </source>
</reference>
<evidence type="ECO:0000256" key="3">
    <source>
        <dbReference type="ARBA" id="ARBA00022630"/>
    </source>
</evidence>
<comment type="caution">
    <text evidence="8">The sequence shown here is derived from an EMBL/GenBank/DDBJ whole genome shotgun (WGS) entry which is preliminary data.</text>
</comment>
<name>A0A9X4AWF9_9BACT</name>
<dbReference type="PANTHER" id="PTHR42784:SF1">
    <property type="entry name" value="PYRANOSE 2-OXIDASE"/>
    <property type="match status" value="1"/>
</dbReference>
<dbReference type="PANTHER" id="PTHR42784">
    <property type="entry name" value="PYRANOSE 2-OXIDASE"/>
    <property type="match status" value="1"/>
</dbReference>
<sequence length="535" mass="57382">MGDQLTADVVIVGAGISGTILAHRLAKGGAKVLILESGPRVDRQKAIDTYRSALIKVPESPFPRSTAAPGPAVIDLEGYYVQEGPDLFKSSYLRLVGGTTWHWLGTTIRLVPDDFQMKTLFGVGVDWPITYDDLEPYYAEAEIELGVAGEGDLGSPRTTPYPMKPIPLTYSDKRIADAIGGLGYTVTTTAQARNTDTYDERPPCCGARTCIPVCPVVARYDASVHVKKAEDAGVQIVDEAIAHFIDIGADGRVSRIRFKRPDGSEHEASGKVYVLAAHAMETPKLLLMSKTGALPNGVSNLSDQVGRNLMDHPIQLSWALAEDSLAQSRGPLSTGGIDGTRGGAFRNATAAFRVEFGNDGWTWPTGGPMSTVGELVKLGLRGQALAKELSRQSARQLRLSSLMEQLPDPENRIVPAMDQLDALGIPRPRISYRVDTYTRDGMSKAIGVHDQIFDALGATVREHDPEPQGAGHVMGTYRMGADPATSVVDAQCRSHEHDNLFMLGSGTFPTAGTANPTLTIVALTLRAVAAIQAQL</sequence>
<dbReference type="GO" id="GO:0050660">
    <property type="term" value="F:flavin adenine dinucleotide binding"/>
    <property type="evidence" value="ECO:0007669"/>
    <property type="project" value="InterPro"/>
</dbReference>